<dbReference type="Pfam" id="PF00003">
    <property type="entry name" value="7tm_3"/>
    <property type="match status" value="1"/>
</dbReference>
<feature type="domain" description="G-protein coupled receptors family 3 profile" evidence="11">
    <location>
        <begin position="619"/>
        <end position="833"/>
    </location>
</feature>
<feature type="transmembrane region" description="Helical" evidence="10">
    <location>
        <begin position="675"/>
        <end position="700"/>
    </location>
</feature>
<dbReference type="GeneID" id="136079401"/>
<keyword evidence="5" id="KW-0297">G-protein coupled receptor</keyword>
<sequence length="854" mass="97420">MYGITDKSSSTNFTQITSFLNGNYTIQIILTFTEQNSSCNKVSLSGLLAFYATKYAIDRANNNTQWKMIGARLVDNCGDLTTTMETGIKVISSVNIESNSVCREKYMQCSVSGLNFMKPPAAILGTDMSTTTIPLASLMSLYEIPMISPWASNRLLTDSTMYRSFLRTIPSDSMQVRVMLDVMKRFDWNYIFAVGLNDSYGKLALEDLQIQAAQNDIWISDTSYITYKGNDICREVNETLKKINNQPSATVVILFCYFSGLGEILLIEAEKANISRIWLTSDAWNPEALNKSYKHTVPKNQLHGLLSISMNYSTILDLSSYIENEIKTNYLVNNFLQNYLKNTFNCEPKYISNDKSVLYGENNCFIIVDDIKKQLIESDISSSNWVDAVTVLTNGIYSYIYNNSLHQCCANTPIDYTKLTQIMKNMSIKSSTGNVVTFNNSNDPVRALYNIDNLQNENGTLTYITIGSWSYKNNYMNFNILNKNIKWPYWYVQQNSSAPQSKCNRDCVNGEVVVSSHNTGCWTCINCSGFYNYTNTTNAKQCSTCIDGYHSINNNTACNKTDIAWLNYKSSEGVAIIVVSSIGQVLTLIGYFFLFKFRRFLPESGSYFFTSTFTCCLPFISFSYGYLNIVEPTNVLCSSRNMIFFILLMSYSSSLLVKTNMAVEYFKNKTIKYRLLTVQVFLITTMIFVELIPVFVLIFIHNQNINEEIVSGLTYFFKSRSCSINLNVPSLIANFIPLIILILASCCAFRERNMEHHFYEPKFFSFTCIALCVVMVAYLITFNFVQNKLKSIVMTFTLSIFGLIYTICLILPQIYIGYERHRQMFIKKRSKNKFGSKKHAQKNSSISVYTMYNY</sequence>
<proteinExistence type="predicted"/>
<dbReference type="PROSITE" id="PS50259">
    <property type="entry name" value="G_PROTEIN_RECEP_F3_4"/>
    <property type="match status" value="1"/>
</dbReference>
<feature type="transmembrane region" description="Helical" evidence="10">
    <location>
        <begin position="791"/>
        <end position="818"/>
    </location>
</feature>
<keyword evidence="3 10" id="KW-0812">Transmembrane</keyword>
<dbReference type="InterPro" id="IPR001828">
    <property type="entry name" value="ANF_lig-bd_rcpt"/>
</dbReference>
<dbReference type="PRINTS" id="PR00248">
    <property type="entry name" value="GPCRMGR"/>
</dbReference>
<keyword evidence="9" id="KW-0807">Transducer</keyword>
<keyword evidence="12" id="KW-1185">Reference proteome</keyword>
<evidence type="ECO:0000256" key="4">
    <source>
        <dbReference type="ARBA" id="ARBA00022989"/>
    </source>
</evidence>
<dbReference type="Pfam" id="PF01094">
    <property type="entry name" value="ANF_receptor"/>
    <property type="match status" value="1"/>
</dbReference>
<dbReference type="InterPro" id="IPR038550">
    <property type="entry name" value="GPCR_3_9-Cys_sf"/>
</dbReference>
<evidence type="ECO:0000256" key="3">
    <source>
        <dbReference type="ARBA" id="ARBA00022692"/>
    </source>
</evidence>
<feature type="transmembrane region" description="Helical" evidence="10">
    <location>
        <begin position="763"/>
        <end position="785"/>
    </location>
</feature>
<keyword evidence="4 10" id="KW-1133">Transmembrane helix</keyword>
<evidence type="ECO:0000256" key="7">
    <source>
        <dbReference type="ARBA" id="ARBA00023170"/>
    </source>
</evidence>
<protein>
    <submittedName>
        <fullName evidence="13">Extracellular calcium-sensing receptor-like</fullName>
    </submittedName>
</protein>
<dbReference type="InterPro" id="IPR050726">
    <property type="entry name" value="mGluR"/>
</dbReference>
<keyword evidence="8" id="KW-0325">Glycoprotein</keyword>
<feature type="transmembrane region" description="Helical" evidence="10">
    <location>
        <begin position="731"/>
        <end position="751"/>
    </location>
</feature>
<evidence type="ECO:0000313" key="12">
    <source>
        <dbReference type="Proteomes" id="UP001652625"/>
    </source>
</evidence>
<dbReference type="InterPro" id="IPR028082">
    <property type="entry name" value="Peripla_BP_I"/>
</dbReference>
<dbReference type="InterPro" id="IPR000337">
    <property type="entry name" value="GPCR_3"/>
</dbReference>
<evidence type="ECO:0000256" key="5">
    <source>
        <dbReference type="ARBA" id="ARBA00023040"/>
    </source>
</evidence>
<dbReference type="Gene3D" id="3.40.50.2300">
    <property type="match status" value="2"/>
</dbReference>
<dbReference type="Proteomes" id="UP001652625">
    <property type="component" value="Chromosome 04"/>
</dbReference>
<accession>A0ABM4BQ09</accession>
<evidence type="ECO:0000256" key="6">
    <source>
        <dbReference type="ARBA" id="ARBA00023136"/>
    </source>
</evidence>
<evidence type="ECO:0000256" key="1">
    <source>
        <dbReference type="ARBA" id="ARBA00004651"/>
    </source>
</evidence>
<evidence type="ECO:0000256" key="8">
    <source>
        <dbReference type="ARBA" id="ARBA00023180"/>
    </source>
</evidence>
<evidence type="ECO:0000313" key="13">
    <source>
        <dbReference type="RefSeq" id="XP_065651209.1"/>
    </source>
</evidence>
<reference evidence="13" key="1">
    <citation type="submission" date="2025-08" db="UniProtKB">
        <authorList>
            <consortium name="RefSeq"/>
        </authorList>
    </citation>
    <scope>IDENTIFICATION</scope>
</reference>
<gene>
    <name evidence="13" type="primary">LOC136079401</name>
</gene>
<evidence type="ECO:0000256" key="2">
    <source>
        <dbReference type="ARBA" id="ARBA00022475"/>
    </source>
</evidence>
<dbReference type="SUPFAM" id="SSF53822">
    <property type="entry name" value="Periplasmic binding protein-like I"/>
    <property type="match status" value="1"/>
</dbReference>
<dbReference type="PANTHER" id="PTHR24060">
    <property type="entry name" value="METABOTROPIC GLUTAMATE RECEPTOR"/>
    <property type="match status" value="1"/>
</dbReference>
<dbReference type="Gene3D" id="2.10.50.30">
    <property type="entry name" value="GPCR, family 3, nine cysteines domain"/>
    <property type="match status" value="1"/>
</dbReference>
<keyword evidence="6 10" id="KW-0472">Membrane</keyword>
<dbReference type="RefSeq" id="XP_065651209.1">
    <property type="nucleotide sequence ID" value="XM_065795137.1"/>
</dbReference>
<feature type="transmembrane region" description="Helical" evidence="10">
    <location>
        <begin position="573"/>
        <end position="595"/>
    </location>
</feature>
<keyword evidence="2" id="KW-1003">Cell membrane</keyword>
<dbReference type="InterPro" id="IPR017978">
    <property type="entry name" value="GPCR_3_C"/>
</dbReference>
<comment type="subcellular location">
    <subcellularLocation>
        <location evidence="1">Cell membrane</location>
        <topology evidence="1">Multi-pass membrane protein</topology>
    </subcellularLocation>
</comment>
<evidence type="ECO:0000259" key="11">
    <source>
        <dbReference type="PROSITE" id="PS50259"/>
    </source>
</evidence>
<evidence type="ECO:0000256" key="10">
    <source>
        <dbReference type="SAM" id="Phobius"/>
    </source>
</evidence>
<evidence type="ECO:0000256" key="9">
    <source>
        <dbReference type="ARBA" id="ARBA00023224"/>
    </source>
</evidence>
<organism evidence="12 13">
    <name type="scientific">Hydra vulgaris</name>
    <name type="common">Hydra</name>
    <name type="synonym">Hydra attenuata</name>
    <dbReference type="NCBI Taxonomy" id="6087"/>
    <lineage>
        <taxon>Eukaryota</taxon>
        <taxon>Metazoa</taxon>
        <taxon>Cnidaria</taxon>
        <taxon>Hydrozoa</taxon>
        <taxon>Hydroidolina</taxon>
        <taxon>Anthoathecata</taxon>
        <taxon>Aplanulata</taxon>
        <taxon>Hydridae</taxon>
        <taxon>Hydra</taxon>
    </lineage>
</organism>
<keyword evidence="7" id="KW-0675">Receptor</keyword>
<feature type="transmembrane region" description="Helical" evidence="10">
    <location>
        <begin position="642"/>
        <end position="663"/>
    </location>
</feature>
<name>A0ABM4BQ09_HYDVU</name>
<feature type="transmembrane region" description="Helical" evidence="10">
    <location>
        <begin position="607"/>
        <end position="627"/>
    </location>
</feature>